<proteinExistence type="inferred from homology"/>
<dbReference type="Proteomes" id="UP000078046">
    <property type="component" value="Unassembled WGS sequence"/>
</dbReference>
<keyword evidence="1" id="KW-0813">Transport</keyword>
<protein>
    <recommendedName>
        <fullName evidence="2">Globin domain-containing protein</fullName>
    </recommendedName>
</protein>
<evidence type="ECO:0000313" key="4">
    <source>
        <dbReference type="Proteomes" id="UP000078046"/>
    </source>
</evidence>
<dbReference type="GO" id="GO:0005344">
    <property type="term" value="F:oxygen carrier activity"/>
    <property type="evidence" value="ECO:0007669"/>
    <property type="project" value="UniProtKB-KW"/>
</dbReference>
<evidence type="ECO:0000256" key="1">
    <source>
        <dbReference type="RuleBase" id="RU000356"/>
    </source>
</evidence>
<dbReference type="AlphaFoldDB" id="A0A177B7S9"/>
<evidence type="ECO:0000259" key="2">
    <source>
        <dbReference type="PROSITE" id="PS01033"/>
    </source>
</evidence>
<dbReference type="EMBL" id="LWCA01000252">
    <property type="protein sequence ID" value="OAF69631.1"/>
    <property type="molecule type" value="Genomic_DNA"/>
</dbReference>
<dbReference type="SUPFAM" id="SSF46458">
    <property type="entry name" value="Globin-like"/>
    <property type="match status" value="1"/>
</dbReference>
<dbReference type="GO" id="GO:0020037">
    <property type="term" value="F:heme binding"/>
    <property type="evidence" value="ECO:0007669"/>
    <property type="project" value="InterPro"/>
</dbReference>
<dbReference type="InterPro" id="IPR012292">
    <property type="entry name" value="Globin/Proto"/>
</dbReference>
<accession>A0A177B7S9</accession>
<reference evidence="3 4" key="1">
    <citation type="submission" date="2016-04" db="EMBL/GenBank/DDBJ databases">
        <title>The genome of Intoshia linei affirms orthonectids as highly simplified spiralians.</title>
        <authorList>
            <person name="Mikhailov K.V."/>
            <person name="Slusarev G.S."/>
            <person name="Nikitin M.A."/>
            <person name="Logacheva M.D."/>
            <person name="Penin A."/>
            <person name="Aleoshin V."/>
            <person name="Panchin Y.V."/>
        </authorList>
    </citation>
    <scope>NUCLEOTIDE SEQUENCE [LARGE SCALE GENOMIC DNA]</scope>
    <source>
        <strain evidence="3">Intl2013</strain>
        <tissue evidence="3">Whole animal</tissue>
    </source>
</reference>
<keyword evidence="1" id="KW-0408">Iron</keyword>
<dbReference type="Gene3D" id="1.10.490.10">
    <property type="entry name" value="Globins"/>
    <property type="match status" value="1"/>
</dbReference>
<keyword evidence="1" id="KW-0479">Metal-binding</keyword>
<dbReference type="InterPro" id="IPR000971">
    <property type="entry name" value="Globin"/>
</dbReference>
<feature type="domain" description="Globin" evidence="2">
    <location>
        <begin position="8"/>
        <end position="161"/>
    </location>
</feature>
<organism evidence="3 4">
    <name type="scientific">Intoshia linei</name>
    <dbReference type="NCBI Taxonomy" id="1819745"/>
    <lineage>
        <taxon>Eukaryota</taxon>
        <taxon>Metazoa</taxon>
        <taxon>Spiralia</taxon>
        <taxon>Lophotrochozoa</taxon>
        <taxon>Mesozoa</taxon>
        <taxon>Orthonectida</taxon>
        <taxon>Rhopaluridae</taxon>
        <taxon>Intoshia</taxon>
    </lineage>
</organism>
<keyword evidence="4" id="KW-1185">Reference proteome</keyword>
<sequence>MKTLNFSGLAETDIKMVLSSWERLNNDEASSIFYRELFNIYPDTKSLFVKFYSVDNDKLLDNPAALRQLRLTWKSITTLVDHLKNGRMDAANKDIVALVALHKKIKTFQGPMFNVYFLIFTIQIPYYLCNSSVPSSPVLYISIGLDATKKTLAKFMIEKYESRQYCTYCRNFKYFLKHEAVDWMCQNYFGHVIGEIGFGTLHGVSLNTCIIIMKMWYSEYCEHMYYCDSLERKLINLIYERKHKKIQ</sequence>
<gene>
    <name evidence="3" type="ORF">A3Q56_02503</name>
</gene>
<dbReference type="Pfam" id="PF00042">
    <property type="entry name" value="Globin"/>
    <property type="match status" value="1"/>
</dbReference>
<name>A0A177B7S9_9BILA</name>
<comment type="similarity">
    <text evidence="1">Belongs to the globin family.</text>
</comment>
<keyword evidence="1" id="KW-0561">Oxygen transport</keyword>
<comment type="caution">
    <text evidence="3">The sequence shown here is derived from an EMBL/GenBank/DDBJ whole genome shotgun (WGS) entry which is preliminary data.</text>
</comment>
<dbReference type="PROSITE" id="PS01033">
    <property type="entry name" value="GLOBIN"/>
    <property type="match status" value="1"/>
</dbReference>
<dbReference type="GO" id="GO:0019825">
    <property type="term" value="F:oxygen binding"/>
    <property type="evidence" value="ECO:0007669"/>
    <property type="project" value="InterPro"/>
</dbReference>
<keyword evidence="1" id="KW-0349">Heme</keyword>
<evidence type="ECO:0000313" key="3">
    <source>
        <dbReference type="EMBL" id="OAF69631.1"/>
    </source>
</evidence>
<dbReference type="InterPro" id="IPR009050">
    <property type="entry name" value="Globin-like_sf"/>
</dbReference>